<name>E6W009_PSEA9</name>
<dbReference type="eggNOG" id="COG2226">
    <property type="taxonomic scope" value="Bacteria"/>
</dbReference>
<dbReference type="OrthoDB" id="9811000at2"/>
<dbReference type="InterPro" id="IPR050508">
    <property type="entry name" value="Methyltransf_Superfamily"/>
</dbReference>
<dbReference type="AlphaFoldDB" id="E6W009"/>
<keyword evidence="2" id="KW-0808">Transferase</keyword>
<proteinExistence type="predicted"/>
<protein>
    <submittedName>
        <fullName evidence="2">Methyltransferase type 11</fullName>
    </submittedName>
</protein>
<evidence type="ECO:0000313" key="2">
    <source>
        <dbReference type="EMBL" id="ADU64091.1"/>
    </source>
</evidence>
<dbReference type="PANTHER" id="PTHR42912">
    <property type="entry name" value="METHYLTRANSFERASE"/>
    <property type="match status" value="1"/>
</dbReference>
<evidence type="ECO:0000259" key="1">
    <source>
        <dbReference type="Pfam" id="PF13649"/>
    </source>
</evidence>
<dbReference type="CDD" id="cd02440">
    <property type="entry name" value="AdoMet_MTases"/>
    <property type="match status" value="1"/>
</dbReference>
<sequence>MEILFKIYEGLDREGPGSRAMTQRALALCAGLPESPRVLELGCGSGGATLALAGLTGGSLVAVDVHQPFLDTLAGRAAAAGLAHRIATAKADMAALDFEPESFDLIWCEGAAYIMGVDQAMEEWKRFLRPGGFLVFSDAVWLATSVPDEVRAYWAEEYPAMRTPADIVSAGQALGYESVGHFSVDRECWDAFYDDLERHLDKVETLYGDDPDGRAVIDGSRREISLYRAHPGVYGYEFLCFRR</sequence>
<dbReference type="InterPro" id="IPR029063">
    <property type="entry name" value="SAM-dependent_MTases_sf"/>
</dbReference>
<keyword evidence="3" id="KW-1185">Reference proteome</keyword>
<dbReference type="EMBL" id="CP002431">
    <property type="protein sequence ID" value="ADU64091.1"/>
    <property type="molecule type" value="Genomic_DNA"/>
</dbReference>
<dbReference type="InterPro" id="IPR041698">
    <property type="entry name" value="Methyltransf_25"/>
</dbReference>
<dbReference type="Pfam" id="PF13649">
    <property type="entry name" value="Methyltransf_25"/>
    <property type="match status" value="1"/>
</dbReference>
<dbReference type="GO" id="GO:0032259">
    <property type="term" value="P:methylation"/>
    <property type="evidence" value="ECO:0007669"/>
    <property type="project" value="UniProtKB-KW"/>
</dbReference>
<dbReference type="KEGG" id="das:Daes_3099"/>
<feature type="domain" description="Methyltransferase" evidence="1">
    <location>
        <begin position="38"/>
        <end position="132"/>
    </location>
</feature>
<dbReference type="Gene3D" id="3.40.50.150">
    <property type="entry name" value="Vaccinia Virus protein VP39"/>
    <property type="match status" value="1"/>
</dbReference>
<dbReference type="SUPFAM" id="SSF53335">
    <property type="entry name" value="S-adenosyl-L-methionine-dependent methyltransferases"/>
    <property type="match status" value="1"/>
</dbReference>
<dbReference type="GO" id="GO:0008168">
    <property type="term" value="F:methyltransferase activity"/>
    <property type="evidence" value="ECO:0007669"/>
    <property type="project" value="UniProtKB-KW"/>
</dbReference>
<reference evidence="2 3" key="2">
    <citation type="journal article" date="2014" name="Genome Announc.">
        <title>Complete Genome Sequence of the Subsurface, Mesophilic Sulfate-Reducing Bacterium Desulfovibrio aespoeensis Aspo-2.</title>
        <authorList>
            <person name="Pedersen K."/>
            <person name="Bengtsson A."/>
            <person name="Edlund J."/>
            <person name="Rabe L."/>
            <person name="Hazen T."/>
            <person name="Chakraborty R."/>
            <person name="Goodwin L."/>
            <person name="Shapiro N."/>
        </authorList>
    </citation>
    <scope>NUCLEOTIDE SEQUENCE [LARGE SCALE GENOMIC DNA]</scope>
    <source>
        <strain evidence="3">ATCC 700646 / DSM 10631 / Aspo-2</strain>
    </source>
</reference>
<gene>
    <name evidence="2" type="ordered locus">Daes_3099</name>
</gene>
<accession>E6W009</accession>
<dbReference type="HOGENOM" id="CLU_073559_0_0_7"/>
<keyword evidence="2" id="KW-0489">Methyltransferase</keyword>
<dbReference type="STRING" id="643562.Daes_3099"/>
<evidence type="ECO:0000313" key="3">
    <source>
        <dbReference type="Proteomes" id="UP000002191"/>
    </source>
</evidence>
<dbReference type="RefSeq" id="WP_013515992.1">
    <property type="nucleotide sequence ID" value="NC_014844.1"/>
</dbReference>
<dbReference type="Proteomes" id="UP000002191">
    <property type="component" value="Chromosome"/>
</dbReference>
<organism evidence="2 3">
    <name type="scientific">Pseudodesulfovibrio aespoeensis (strain ATCC 700646 / DSM 10631 / Aspo-2)</name>
    <name type="common">Desulfovibrio aespoeensis</name>
    <dbReference type="NCBI Taxonomy" id="643562"/>
    <lineage>
        <taxon>Bacteria</taxon>
        <taxon>Pseudomonadati</taxon>
        <taxon>Thermodesulfobacteriota</taxon>
        <taxon>Desulfovibrionia</taxon>
        <taxon>Desulfovibrionales</taxon>
        <taxon>Desulfovibrionaceae</taxon>
    </lineage>
</organism>
<reference evidence="3" key="1">
    <citation type="submission" date="2010-12" db="EMBL/GenBank/DDBJ databases">
        <title>Complete sequence of Desulfovibrio aespoeensis Aspo-2.</title>
        <authorList>
            <consortium name="US DOE Joint Genome Institute"/>
            <person name="Lucas S."/>
            <person name="Copeland A."/>
            <person name="Lapidus A."/>
            <person name="Cheng J.-F."/>
            <person name="Goodwin L."/>
            <person name="Pitluck S."/>
            <person name="Chertkov O."/>
            <person name="Misra M."/>
            <person name="Detter J.C."/>
            <person name="Han C."/>
            <person name="Tapia R."/>
            <person name="Land M."/>
            <person name="Hauser L."/>
            <person name="Kyrpides N."/>
            <person name="Ivanova N."/>
            <person name="Ovchinnikova G."/>
            <person name="Pedersen K."/>
            <person name="Jagevall S."/>
            <person name="Hazen T."/>
            <person name="Woyke T."/>
        </authorList>
    </citation>
    <scope>NUCLEOTIDE SEQUENCE [LARGE SCALE GENOMIC DNA]</scope>
    <source>
        <strain evidence="3">ATCC 700646 / DSM 10631 / Aspo-2</strain>
    </source>
</reference>